<evidence type="ECO:0000256" key="1">
    <source>
        <dbReference type="SAM" id="MobiDB-lite"/>
    </source>
</evidence>
<evidence type="ECO:0000259" key="2">
    <source>
        <dbReference type="Pfam" id="PF14616"/>
    </source>
</evidence>
<feature type="domain" description="Transcription regulator Rua1 C-terminal" evidence="2">
    <location>
        <begin position="712"/>
        <end position="834"/>
    </location>
</feature>
<feature type="region of interest" description="Disordered" evidence="1">
    <location>
        <begin position="661"/>
        <end position="687"/>
    </location>
</feature>
<feature type="compositionally biased region" description="Low complexity" evidence="1">
    <location>
        <begin position="269"/>
        <end position="279"/>
    </location>
</feature>
<feature type="region of interest" description="Disordered" evidence="1">
    <location>
        <begin position="269"/>
        <end position="312"/>
    </location>
</feature>
<dbReference type="InterPro" id="IPR028012">
    <property type="entry name" value="Rua1_C"/>
</dbReference>
<accession>A0A2S5B3R4</accession>
<feature type="compositionally biased region" description="Polar residues" evidence="1">
    <location>
        <begin position="302"/>
        <end position="311"/>
    </location>
</feature>
<feature type="region of interest" description="Disordered" evidence="1">
    <location>
        <begin position="337"/>
        <end position="504"/>
    </location>
</feature>
<proteinExistence type="predicted"/>
<feature type="compositionally biased region" description="Acidic residues" evidence="1">
    <location>
        <begin position="434"/>
        <end position="448"/>
    </location>
</feature>
<dbReference type="EMBL" id="PJQD01000085">
    <property type="protein sequence ID" value="POY71417.1"/>
    <property type="molecule type" value="Genomic_DNA"/>
</dbReference>
<organism evidence="3 4">
    <name type="scientific">Rhodotorula taiwanensis</name>
    <dbReference type="NCBI Taxonomy" id="741276"/>
    <lineage>
        <taxon>Eukaryota</taxon>
        <taxon>Fungi</taxon>
        <taxon>Dikarya</taxon>
        <taxon>Basidiomycota</taxon>
        <taxon>Pucciniomycotina</taxon>
        <taxon>Microbotryomycetes</taxon>
        <taxon>Sporidiobolales</taxon>
        <taxon>Sporidiobolaceae</taxon>
        <taxon>Rhodotorula</taxon>
    </lineage>
</organism>
<dbReference type="AlphaFoldDB" id="A0A2S5B3R4"/>
<dbReference type="PANTHER" id="PTHR28125">
    <property type="entry name" value="MEIOTIC EXPRESSION UP-REGULATED PROTEIN 26"/>
    <property type="match status" value="1"/>
</dbReference>
<feature type="compositionally biased region" description="Polar residues" evidence="1">
    <location>
        <begin position="160"/>
        <end position="180"/>
    </location>
</feature>
<comment type="caution">
    <text evidence="3">The sequence shown here is derived from an EMBL/GenBank/DDBJ whole genome shotgun (WGS) entry which is preliminary data.</text>
</comment>
<reference evidence="3 4" key="1">
    <citation type="journal article" date="2018" name="Front. Microbiol.">
        <title>Prospects for Fungal Bioremediation of Acidic Radioactive Waste Sites: Characterization and Genome Sequence of Rhodotorula taiwanensis MD1149.</title>
        <authorList>
            <person name="Tkavc R."/>
            <person name="Matrosova V.Y."/>
            <person name="Grichenko O.E."/>
            <person name="Gostincar C."/>
            <person name="Volpe R.P."/>
            <person name="Klimenkova P."/>
            <person name="Gaidamakova E.K."/>
            <person name="Zhou C.E."/>
            <person name="Stewart B.J."/>
            <person name="Lyman M.G."/>
            <person name="Malfatti S.A."/>
            <person name="Rubinfeld B."/>
            <person name="Courtot M."/>
            <person name="Singh J."/>
            <person name="Dalgard C.L."/>
            <person name="Hamilton T."/>
            <person name="Frey K.G."/>
            <person name="Gunde-Cimerman N."/>
            <person name="Dugan L."/>
            <person name="Daly M.J."/>
        </authorList>
    </citation>
    <scope>NUCLEOTIDE SEQUENCE [LARGE SCALE GENOMIC DNA]</scope>
    <source>
        <strain evidence="3 4">MD1149</strain>
    </source>
</reference>
<feature type="compositionally biased region" description="Low complexity" evidence="1">
    <location>
        <begin position="393"/>
        <end position="412"/>
    </location>
</feature>
<feature type="region of interest" description="Disordered" evidence="1">
    <location>
        <begin position="223"/>
        <end position="244"/>
    </location>
</feature>
<name>A0A2S5B3R4_9BASI</name>
<feature type="region of interest" description="Disordered" evidence="1">
    <location>
        <begin position="60"/>
        <end position="93"/>
    </location>
</feature>
<protein>
    <recommendedName>
        <fullName evidence="2">Transcription regulator Rua1 C-terminal domain-containing protein</fullName>
    </recommendedName>
</protein>
<dbReference type="PANTHER" id="PTHR28125:SF2">
    <property type="entry name" value="MEIOTIC EXPRESSION UP-REGULATED PROTEIN 26"/>
    <property type="match status" value="1"/>
</dbReference>
<dbReference type="OrthoDB" id="5595379at2759"/>
<gene>
    <name evidence="3" type="ORF">BMF94_5729</name>
</gene>
<dbReference type="STRING" id="741276.A0A2S5B3R4"/>
<evidence type="ECO:0000313" key="4">
    <source>
        <dbReference type="Proteomes" id="UP000237144"/>
    </source>
</evidence>
<feature type="region of interest" description="Disordered" evidence="1">
    <location>
        <begin position="150"/>
        <end position="180"/>
    </location>
</feature>
<sequence length="869" mass="91896">MDQYLDPTLGGSLTFLDGPIQLEQTEAGHFAGPSQHVGVLDFDQWLNPVSSATYEAAPGMAVAGPSGELDPHAQDGPDLPVPPPSSFLPPTDFHAYASPVQSGSYGPLAAAASLRPQHPAQPEAKGTAESQQVFPVDTALPHLETPLALDARRKAPLPATRSTRSSLGAHASPNNATTADPATYSIAAYGSPKAKPSLAVVASRSHMTRAAAQSAQQQYIAYQSPPVSPARTRRSPRTALGQGPRLYQADESVPEAALHLLRLAQPDGSAASVASTSTRAGGGDDATSADDDGEGHSDDTSIHSTGPQNKSLAKMLFGPEPAVAQHAQLETRVWQHNPDQPPLHVQRGGGPNSPRPSVASSVTSTFGPRPGVAHQGQRAPSVHSSHSRAASEAPSVGSASRGSPAPSQPSRRSSARVRQLRGTSSSSGTAKDEMYDDDYADDDDESVYEDAKESVRSGRPAKRNLLAENRPRAAPAKRGRPPKRKDAPTGPQPPRKARRQVYLPPTLEQRTLAPQVEVHSGFPRFYRKFPVSSAFHPECFVMRPPTGSRTLPNPPRAQPIPAAGPPQPATPLSLYEDAGFGASHYYGDSASALASTSTGLPGIPVDVASPYHVYGMSHDGADSHFSAAMGAGPSTGFSPSQFPSHIDVGASTSAATIYPSSPKASTSLPLTPVSASPSGSIGPGGVPLLTGPNGLAVMQPPPESKWNKVSDPLNLYWPRFIKGVGDEKCGLCPICAEPPERGGDGEQKWFKLKNSSYVYHMSYTHGLSNTTGKPFSPPVSTRVVPLPVTPKDQRTEMIEGLCHKCNVWHPLQSVKNVEAIIPELIWWKHAKKCHGESVIPGEGDIHLRDDYYNLVLQRKAEHGALDVPA</sequence>
<dbReference type="Proteomes" id="UP000237144">
    <property type="component" value="Unassembled WGS sequence"/>
</dbReference>
<evidence type="ECO:0000313" key="3">
    <source>
        <dbReference type="EMBL" id="POY71417.1"/>
    </source>
</evidence>
<keyword evidence="4" id="KW-1185">Reference proteome</keyword>
<dbReference type="Pfam" id="PF14616">
    <property type="entry name" value="Rua1_C"/>
    <property type="match status" value="1"/>
</dbReference>